<protein>
    <submittedName>
        <fullName evidence="2">Uncharacterized protein</fullName>
    </submittedName>
</protein>
<comment type="caution">
    <text evidence="2">The sequence shown here is derived from an EMBL/GenBank/DDBJ whole genome shotgun (WGS) entry which is preliminary data.</text>
</comment>
<dbReference type="EMBL" id="JAOB01000069">
    <property type="protein sequence ID" value="EUA23409.1"/>
    <property type="molecule type" value="Genomic_DNA"/>
</dbReference>
<sequence>MGALDRDPAAARRDAVAAVNRTYNQDFEPLPTATCSPAPRSRSVGGSPNIATPAPRR</sequence>
<reference evidence="2" key="1">
    <citation type="submission" date="2014-01" db="EMBL/GenBank/DDBJ databases">
        <authorList>
            <person name="Brown-Elliot B."/>
            <person name="Wallace R."/>
            <person name="Lenaerts A."/>
            <person name="Ordway D."/>
            <person name="DeGroote M.A."/>
            <person name="Parker T."/>
            <person name="Sizemore C."/>
            <person name="Tallon L.J."/>
            <person name="Sadzewicz L.K."/>
            <person name="Sengamalay N."/>
            <person name="Fraser C.M."/>
            <person name="Hine E."/>
            <person name="Shefchek K.A."/>
            <person name="Das S.P."/>
            <person name="Tettelin H."/>
        </authorList>
    </citation>
    <scope>NUCLEOTIDE SEQUENCE [LARGE SCALE GENOMIC DNA]</scope>
    <source>
        <strain evidence="2">4042</strain>
    </source>
</reference>
<organism evidence="2">
    <name type="scientific">Mycobacterium xenopi 4042</name>
    <dbReference type="NCBI Taxonomy" id="1299334"/>
    <lineage>
        <taxon>Bacteria</taxon>
        <taxon>Bacillati</taxon>
        <taxon>Actinomycetota</taxon>
        <taxon>Actinomycetes</taxon>
        <taxon>Mycobacteriales</taxon>
        <taxon>Mycobacteriaceae</taxon>
        <taxon>Mycobacterium</taxon>
    </lineage>
</organism>
<dbReference type="AlphaFoldDB" id="X7ZVX1"/>
<accession>X7ZVX1</accession>
<feature type="region of interest" description="Disordered" evidence="1">
    <location>
        <begin position="27"/>
        <end position="57"/>
    </location>
</feature>
<dbReference type="PATRIC" id="fig|1299334.3.peg.7082"/>
<evidence type="ECO:0000256" key="1">
    <source>
        <dbReference type="SAM" id="MobiDB-lite"/>
    </source>
</evidence>
<gene>
    <name evidence="2" type="ORF">I553_5120</name>
</gene>
<proteinExistence type="predicted"/>
<name>X7ZVX1_MYCXE</name>
<evidence type="ECO:0000313" key="2">
    <source>
        <dbReference type="EMBL" id="EUA23409.1"/>
    </source>
</evidence>